<keyword evidence="5" id="KW-1185">Reference proteome</keyword>
<sequence>MSAPAKRDSLDDQLIQRAEESAVRWDDRRKIREARGKAMEDENYLEADSPARLALRVNHLIQDVRRASRHRRPIANARLRALAERDTPIQADELDNELIHEAVIGARDFLSVEFLERGLAAARSVGRIIMKTGSGYVARGTGFLVAPGLLITNEHVLTSSTLAAACVVEMDYEQNWFGAEKRSQIFVLEPPRFFLNDKALDFALVAVAPKSDRGILVESYGWLPLISAQGKIALTGKDYINIIQHPLGREKEVVLRDNKVLDLRTGDEKGAEDLGAFLHYQADTEKGSSGSPVLNDQWEVIALHHSGVPAEDEKGNWLDKDGHVFDRGTQSLDDLQWIANEGIRVSSLVNFIERAPVQPHERDLLDRFLSASPPAVLGGVSEAQETEMVHARSGPAPAVAAAAPSAVATAPSAVTAAPAPSPATGSFEGESASSTPPPAEIGLGSRDVIVDLPLRITVSLAPGASGAIVASTVAGTRTAVAEELTEALPPDLADRRGFDRHFLGIKVPMPTIKRVPRFGGLLTVPRPARPQDQHELRYHHFSVLMCAARRLAYVSAGNIDFDAPATVGRTEGDAGWKFDPRLDAAQQLGGTFYANNDYDKGHLTRREDVAWGRDKAQAMAANQDSFTYTNSAPQHFQFNQSMAGKGLRLWGELENFITEQGEQQRSRLCVLNGPVFGEADKRLQDALVPLSFFKVVIWRDGDAAPAAAGFLLDQKSLIANLAEAIDAGAFRLRQRRISDIEALLDIDFGEDVRGWDSLLRLSAQEAVEDKDGIEIEALEDLRI</sequence>
<evidence type="ECO:0000259" key="2">
    <source>
        <dbReference type="SMART" id="SM00477"/>
    </source>
</evidence>
<feature type="domain" description="DNA/RNA non-specific endonuclease/pyrophosphatase/phosphodiesterase" evidence="3">
    <location>
        <begin position="537"/>
        <end position="755"/>
    </location>
</feature>
<dbReference type="Gene3D" id="2.40.10.10">
    <property type="entry name" value="Trypsin-like serine proteases"/>
    <property type="match status" value="2"/>
</dbReference>
<dbReference type="AlphaFoldDB" id="A0A2P7QPC6"/>
<dbReference type="OrthoDB" id="9811262at2"/>
<dbReference type="InterPro" id="IPR009003">
    <property type="entry name" value="Peptidase_S1_PA"/>
</dbReference>
<dbReference type="SMART" id="SM00892">
    <property type="entry name" value="Endonuclease_NS"/>
    <property type="match status" value="1"/>
</dbReference>
<dbReference type="GO" id="GO:0003676">
    <property type="term" value="F:nucleic acid binding"/>
    <property type="evidence" value="ECO:0007669"/>
    <property type="project" value="InterPro"/>
</dbReference>
<dbReference type="Pfam" id="PF01223">
    <property type="entry name" value="Endonuclease_NS"/>
    <property type="match status" value="1"/>
</dbReference>
<organism evidence="4 5">
    <name type="scientific">Allosphingosinicella deserti</name>
    <dbReference type="NCBI Taxonomy" id="2116704"/>
    <lineage>
        <taxon>Bacteria</taxon>
        <taxon>Pseudomonadati</taxon>
        <taxon>Pseudomonadota</taxon>
        <taxon>Alphaproteobacteria</taxon>
        <taxon>Sphingomonadales</taxon>
        <taxon>Sphingomonadaceae</taxon>
        <taxon>Allosphingosinicella</taxon>
    </lineage>
</organism>
<feature type="domain" description="ENPP1-3/EXOG-like endonuclease/phosphodiesterase" evidence="2">
    <location>
        <begin position="538"/>
        <end position="755"/>
    </location>
</feature>
<dbReference type="PANTHER" id="PTHR36234:SF5">
    <property type="entry name" value="LYSYL ENDOPEPTIDASE"/>
    <property type="match status" value="1"/>
</dbReference>
<name>A0A2P7QPC6_9SPHN</name>
<dbReference type="PANTHER" id="PTHR36234">
    <property type="entry name" value="LYSYL ENDOPEPTIDASE"/>
    <property type="match status" value="1"/>
</dbReference>
<evidence type="ECO:0000256" key="1">
    <source>
        <dbReference type="SAM" id="MobiDB-lite"/>
    </source>
</evidence>
<evidence type="ECO:0000313" key="5">
    <source>
        <dbReference type="Proteomes" id="UP000241167"/>
    </source>
</evidence>
<accession>A0A2P7QPC6</accession>
<dbReference type="InterPro" id="IPR001604">
    <property type="entry name" value="Endo_G_ENPP1-like_dom"/>
</dbReference>
<dbReference type="EMBL" id="PXYI01000004">
    <property type="protein sequence ID" value="PSJ39816.1"/>
    <property type="molecule type" value="Genomic_DNA"/>
</dbReference>
<dbReference type="Gene3D" id="3.40.570.10">
    <property type="entry name" value="Extracellular Endonuclease, subunit A"/>
    <property type="match status" value="1"/>
</dbReference>
<evidence type="ECO:0000313" key="4">
    <source>
        <dbReference type="EMBL" id="PSJ39816.1"/>
    </source>
</evidence>
<comment type="caution">
    <text evidence="4">The sequence shown here is derived from an EMBL/GenBank/DDBJ whole genome shotgun (WGS) entry which is preliminary data.</text>
</comment>
<dbReference type="RefSeq" id="WP_106513711.1">
    <property type="nucleotide sequence ID" value="NZ_PXYI01000004.1"/>
</dbReference>
<dbReference type="GO" id="GO:0046872">
    <property type="term" value="F:metal ion binding"/>
    <property type="evidence" value="ECO:0007669"/>
    <property type="project" value="InterPro"/>
</dbReference>
<dbReference type="SMART" id="SM00477">
    <property type="entry name" value="NUC"/>
    <property type="match status" value="1"/>
</dbReference>
<evidence type="ECO:0000259" key="3">
    <source>
        <dbReference type="SMART" id="SM00892"/>
    </source>
</evidence>
<dbReference type="InterPro" id="IPR020821">
    <property type="entry name" value="ENPP1-3/EXOG-like_nuc-like"/>
</dbReference>
<protein>
    <recommendedName>
        <fullName evidence="6">Serine protease</fullName>
    </recommendedName>
</protein>
<dbReference type="InterPro" id="IPR043504">
    <property type="entry name" value="Peptidase_S1_PA_chymotrypsin"/>
</dbReference>
<proteinExistence type="predicted"/>
<dbReference type="GO" id="GO:0016787">
    <property type="term" value="F:hydrolase activity"/>
    <property type="evidence" value="ECO:0007669"/>
    <property type="project" value="InterPro"/>
</dbReference>
<dbReference type="InterPro" id="IPR044929">
    <property type="entry name" value="DNA/RNA_non-sp_Endonuclease_sf"/>
</dbReference>
<dbReference type="Pfam" id="PF13365">
    <property type="entry name" value="Trypsin_2"/>
    <property type="match status" value="1"/>
</dbReference>
<feature type="compositionally biased region" description="Low complexity" evidence="1">
    <location>
        <begin position="415"/>
        <end position="424"/>
    </location>
</feature>
<gene>
    <name evidence="4" type="ORF">C7I55_14690</name>
</gene>
<dbReference type="SUPFAM" id="SSF54060">
    <property type="entry name" value="His-Me finger endonucleases"/>
    <property type="match status" value="1"/>
</dbReference>
<dbReference type="Proteomes" id="UP000241167">
    <property type="component" value="Unassembled WGS sequence"/>
</dbReference>
<dbReference type="InterPro" id="IPR044925">
    <property type="entry name" value="His-Me_finger_sf"/>
</dbReference>
<feature type="region of interest" description="Disordered" evidence="1">
    <location>
        <begin position="415"/>
        <end position="442"/>
    </location>
</feature>
<reference evidence="4 5" key="1">
    <citation type="submission" date="2018-03" db="EMBL/GenBank/DDBJ databases">
        <title>The draft genome of Sphingosinicella sp. GL-C-18.</title>
        <authorList>
            <person name="Liu L."/>
            <person name="Li L."/>
            <person name="Liang L."/>
            <person name="Zhang X."/>
            <person name="Wang T."/>
        </authorList>
    </citation>
    <scope>NUCLEOTIDE SEQUENCE [LARGE SCALE GENOMIC DNA]</scope>
    <source>
        <strain evidence="4 5">GL-C-18</strain>
    </source>
</reference>
<evidence type="ECO:0008006" key="6">
    <source>
        <dbReference type="Google" id="ProtNLM"/>
    </source>
</evidence>
<dbReference type="SUPFAM" id="SSF50494">
    <property type="entry name" value="Trypsin-like serine proteases"/>
    <property type="match status" value="1"/>
</dbReference>